<reference evidence="1 2" key="1">
    <citation type="submission" date="2022-11" db="EMBL/GenBank/DDBJ databases">
        <authorList>
            <person name="Siebert D."/>
            <person name="Busche T."/>
            <person name="Saydam E."/>
            <person name="Kalinowski J."/>
            <person name="Ruckert C."/>
            <person name="Blombach B."/>
        </authorList>
    </citation>
    <scope>NUCLEOTIDE SEQUENCE [LARGE SCALE GENOMIC DNA]</scope>
    <source>
        <strain evidence="1 2">DSM 1083</strain>
    </source>
</reference>
<evidence type="ECO:0000313" key="2">
    <source>
        <dbReference type="Proteomes" id="UP001213907"/>
    </source>
</evidence>
<dbReference type="EMBL" id="CP113162">
    <property type="protein sequence ID" value="WEF52542.1"/>
    <property type="molecule type" value="Genomic_DNA"/>
</dbReference>
<keyword evidence="2" id="KW-1185">Reference proteome</keyword>
<accession>A0ABY8BVU7</accession>
<organism evidence="1 2">
    <name type="scientific">Afipia carboxydohydrogena</name>
    <name type="common">Pseudomonas carboxydohydrogena</name>
    <dbReference type="NCBI Taxonomy" id="290"/>
    <lineage>
        <taxon>Bacteria</taxon>
        <taxon>Pseudomonadati</taxon>
        <taxon>Pseudomonadota</taxon>
        <taxon>Alphaproteobacteria</taxon>
        <taxon>Hyphomicrobiales</taxon>
        <taxon>Nitrobacteraceae</taxon>
        <taxon>Afipia</taxon>
    </lineage>
</organism>
<name>A0ABY8BVU7_AFICR</name>
<proteinExistence type="predicted"/>
<gene>
    <name evidence="1" type="ORF">AFIC_001033</name>
</gene>
<dbReference type="Proteomes" id="UP001213907">
    <property type="component" value="Chromosome"/>
</dbReference>
<sequence>MPTRNERLANHYIAAMGVTGVFIEQGKLIFKAGQCVSVTVAKPPASRRIFCVARPSHALLVVERLSALLPSVTDWDGALTALKVVAGEACIGVTPHDVVALRACDVVHEVNARFEAMRATFQLKELNREFKARRGHGEAVTYADFIHAKKADMLTAMARTL</sequence>
<dbReference type="RefSeq" id="WP_275248083.1">
    <property type="nucleotide sequence ID" value="NZ_BAABDX010000001.1"/>
</dbReference>
<evidence type="ECO:0000313" key="1">
    <source>
        <dbReference type="EMBL" id="WEF52542.1"/>
    </source>
</evidence>
<protein>
    <submittedName>
        <fullName evidence="1">Uncharacterized protein</fullName>
    </submittedName>
</protein>